<name>A0A5B7CY35_PORTR</name>
<evidence type="ECO:0000313" key="2">
    <source>
        <dbReference type="Proteomes" id="UP000324222"/>
    </source>
</evidence>
<gene>
    <name evidence="1" type="ORF">E2C01_006396</name>
</gene>
<dbReference type="Proteomes" id="UP000324222">
    <property type="component" value="Unassembled WGS sequence"/>
</dbReference>
<keyword evidence="2" id="KW-1185">Reference proteome</keyword>
<evidence type="ECO:0000313" key="1">
    <source>
        <dbReference type="EMBL" id="MPC13654.1"/>
    </source>
</evidence>
<organism evidence="1 2">
    <name type="scientific">Portunus trituberculatus</name>
    <name type="common">Swimming crab</name>
    <name type="synonym">Neptunus trituberculatus</name>
    <dbReference type="NCBI Taxonomy" id="210409"/>
    <lineage>
        <taxon>Eukaryota</taxon>
        <taxon>Metazoa</taxon>
        <taxon>Ecdysozoa</taxon>
        <taxon>Arthropoda</taxon>
        <taxon>Crustacea</taxon>
        <taxon>Multicrustacea</taxon>
        <taxon>Malacostraca</taxon>
        <taxon>Eumalacostraca</taxon>
        <taxon>Eucarida</taxon>
        <taxon>Decapoda</taxon>
        <taxon>Pleocyemata</taxon>
        <taxon>Brachyura</taxon>
        <taxon>Eubrachyura</taxon>
        <taxon>Portunoidea</taxon>
        <taxon>Portunidae</taxon>
        <taxon>Portuninae</taxon>
        <taxon>Portunus</taxon>
    </lineage>
</organism>
<dbReference type="AlphaFoldDB" id="A0A5B7CY35"/>
<protein>
    <submittedName>
        <fullName evidence="1">Uncharacterized protein</fullName>
    </submittedName>
</protein>
<dbReference type="EMBL" id="VSRR010000297">
    <property type="protein sequence ID" value="MPC13654.1"/>
    <property type="molecule type" value="Genomic_DNA"/>
</dbReference>
<reference evidence="1 2" key="1">
    <citation type="submission" date="2019-05" db="EMBL/GenBank/DDBJ databases">
        <title>Another draft genome of Portunus trituberculatus and its Hox gene families provides insights of decapod evolution.</title>
        <authorList>
            <person name="Jeong J.-H."/>
            <person name="Song I."/>
            <person name="Kim S."/>
            <person name="Choi T."/>
            <person name="Kim D."/>
            <person name="Ryu S."/>
            <person name="Kim W."/>
        </authorList>
    </citation>
    <scope>NUCLEOTIDE SEQUENCE [LARGE SCALE GENOMIC DNA]</scope>
    <source>
        <tissue evidence="1">Muscle</tissue>
    </source>
</reference>
<sequence length="195" mass="20885">MEAMEGQGRGHGFGEGCAWELLYEWEHRRMPIKIPIQPQYLSHPDADGYAWNITNGGAGATAAADGRGVCLTAAGVVKASTDAPGSAGATLTPAAQVTLVTVAHATLVGAVAAALVRCHLVTLKSKEWVHQGTVTDHLQVNDERFAQPHRVDADHLIPLTGIFWTLIHLQPTTTKRSLLSLTGEIEMRTKKHASL</sequence>
<proteinExistence type="predicted"/>
<comment type="caution">
    <text evidence="1">The sequence shown here is derived from an EMBL/GenBank/DDBJ whole genome shotgun (WGS) entry which is preliminary data.</text>
</comment>
<accession>A0A5B7CY35</accession>